<sequence length="524" mass="57336">MRQKKLPLAWAGVALLGVIVVILVVSWQLFPRLFAAQAMVDDLNPAFPPDRVKGDRGGIEMVSAAVDLGDAAMYPGRAEVEWPKLIDFIAQQTGRSTTDTKVMLHKDYPYIYGFLSSMPLSEVSAELTKIVHYLGTVLFMTPDQVNHMLQTDYPAIYQVTVNLPKLVAGWDDIPGTEKLTTFNGTPVRTMPELRDYLSKEVVAPVERQQANFRPLGTRFGVAYIAPLLLALGIVVFLFGTMMVVVTWRGVPENKLKSAWVVVPVIGVVVVLLVLGINAFPRFSGGQTLLNDTRSVFALDRIQGDRAGVEFVSVYVNALGGAVLPDGGVAEEYPKLYERVAKDVGVPVHVVSDLVHLDFPHAAALLDGVPFSASTADATKLVDHLASEAHLTSTQMWNTVRAKFPKIYQVLTSLRTVTNGWKEAPGTEGLTRFDGTPARSVPLIRDYFLGDVIPALERQQRDFVIVDTNWPPLPVFAPLLTALGVAVVGYGFLLRSLTMKQLRRQSESPSPPESAPEVPVPVDVS</sequence>
<organism evidence="3 4">
    <name type="scientific">Mycobacterium helveticum</name>
    <dbReference type="NCBI Taxonomy" id="2592811"/>
    <lineage>
        <taxon>Bacteria</taxon>
        <taxon>Bacillati</taxon>
        <taxon>Actinomycetota</taxon>
        <taxon>Actinomycetes</taxon>
        <taxon>Mycobacteriales</taxon>
        <taxon>Mycobacteriaceae</taxon>
        <taxon>Mycobacterium</taxon>
    </lineage>
</organism>
<feature type="transmembrane region" description="Helical" evidence="2">
    <location>
        <begin position="474"/>
        <end position="493"/>
    </location>
</feature>
<keyword evidence="4" id="KW-1185">Reference proteome</keyword>
<keyword evidence="2" id="KW-0472">Membrane</keyword>
<keyword evidence="2" id="KW-1133">Transmembrane helix</keyword>
<feature type="compositionally biased region" description="Low complexity" evidence="1">
    <location>
        <begin position="514"/>
        <end position="524"/>
    </location>
</feature>
<proteinExistence type="predicted"/>
<gene>
    <name evidence="3" type="ORF">FPZ47_10375</name>
</gene>
<feature type="region of interest" description="Disordered" evidence="1">
    <location>
        <begin position="503"/>
        <end position="524"/>
    </location>
</feature>
<dbReference type="OrthoDB" id="4752223at2"/>
<keyword evidence="2" id="KW-0812">Transmembrane</keyword>
<feature type="transmembrane region" description="Helical" evidence="2">
    <location>
        <begin position="259"/>
        <end position="279"/>
    </location>
</feature>
<dbReference type="EMBL" id="VMQU01000035">
    <property type="protein sequence ID" value="TVS90179.1"/>
    <property type="molecule type" value="Genomic_DNA"/>
</dbReference>
<accession>A0A557XVW2</accession>
<evidence type="ECO:0000256" key="2">
    <source>
        <dbReference type="SAM" id="Phobius"/>
    </source>
</evidence>
<reference evidence="3 4" key="1">
    <citation type="submission" date="2019-07" db="EMBL/GenBank/DDBJ databases">
        <title>New Mycobacterium species.</title>
        <authorList>
            <person name="Tortoli E."/>
            <person name="Ghielmetti G."/>
            <person name="Friedel U."/>
            <person name="Trovato A."/>
        </authorList>
    </citation>
    <scope>NUCLEOTIDE SEQUENCE [LARGE SCALE GENOMIC DNA]</scope>
    <source>
        <strain evidence="3 4">16-83</strain>
    </source>
</reference>
<comment type="caution">
    <text evidence="3">The sequence shown here is derived from an EMBL/GenBank/DDBJ whole genome shotgun (WGS) entry which is preliminary data.</text>
</comment>
<evidence type="ECO:0000313" key="4">
    <source>
        <dbReference type="Proteomes" id="UP000320513"/>
    </source>
</evidence>
<dbReference type="Proteomes" id="UP000320513">
    <property type="component" value="Unassembled WGS sequence"/>
</dbReference>
<dbReference type="RefSeq" id="WP_144950914.1">
    <property type="nucleotide sequence ID" value="NZ_VMQU01000035.1"/>
</dbReference>
<feature type="transmembrane region" description="Helical" evidence="2">
    <location>
        <begin position="223"/>
        <end position="247"/>
    </location>
</feature>
<evidence type="ECO:0000313" key="3">
    <source>
        <dbReference type="EMBL" id="TVS90179.1"/>
    </source>
</evidence>
<evidence type="ECO:0000256" key="1">
    <source>
        <dbReference type="SAM" id="MobiDB-lite"/>
    </source>
</evidence>
<dbReference type="AlphaFoldDB" id="A0A557XVW2"/>
<feature type="transmembrane region" description="Helical" evidence="2">
    <location>
        <begin position="7"/>
        <end position="30"/>
    </location>
</feature>
<name>A0A557XVW2_9MYCO</name>
<protein>
    <submittedName>
        <fullName evidence="3">Uncharacterized protein</fullName>
    </submittedName>
</protein>